<gene>
    <name evidence="2" type="ORF">EDD66_1189</name>
</gene>
<evidence type="ECO:0000256" key="1">
    <source>
        <dbReference type="SAM" id="Phobius"/>
    </source>
</evidence>
<proteinExistence type="predicted"/>
<protein>
    <submittedName>
        <fullName evidence="2">Uncharacterized protein</fullName>
    </submittedName>
</protein>
<evidence type="ECO:0000313" key="2">
    <source>
        <dbReference type="EMBL" id="ROR21929.1"/>
    </source>
</evidence>
<dbReference type="AlphaFoldDB" id="A0A3N1X562"/>
<dbReference type="EMBL" id="RJVG01000018">
    <property type="protein sequence ID" value="ROR21929.1"/>
    <property type="molecule type" value="Genomic_DNA"/>
</dbReference>
<comment type="caution">
    <text evidence="2">The sequence shown here is derived from an EMBL/GenBank/DDBJ whole genome shotgun (WGS) entry which is preliminary data.</text>
</comment>
<name>A0A3N1X562_9FIRM</name>
<reference evidence="2 3" key="1">
    <citation type="submission" date="2018-11" db="EMBL/GenBank/DDBJ databases">
        <title>Genomic Encyclopedia of Type Strains, Phase IV (KMG-IV): sequencing the most valuable type-strain genomes for metagenomic binning, comparative biology and taxonomic classification.</title>
        <authorList>
            <person name="Goeker M."/>
        </authorList>
    </citation>
    <scope>NUCLEOTIDE SEQUENCE [LARGE SCALE GENOMIC DNA]</scope>
    <source>
        <strain evidence="2 3">DSM 26537</strain>
    </source>
</reference>
<keyword evidence="3" id="KW-1185">Reference proteome</keyword>
<evidence type="ECO:0000313" key="3">
    <source>
        <dbReference type="Proteomes" id="UP000273083"/>
    </source>
</evidence>
<keyword evidence="1" id="KW-0472">Membrane</keyword>
<feature type="transmembrane region" description="Helical" evidence="1">
    <location>
        <begin position="25"/>
        <end position="48"/>
    </location>
</feature>
<keyword evidence="1" id="KW-0812">Transmembrane</keyword>
<accession>A0A3N1X562</accession>
<keyword evidence="1" id="KW-1133">Transmembrane helix</keyword>
<sequence>MHILSFLGLKEVKKVNFNNKKTQKIISTIIIIVLVLAMLIPTVLSAVVGLF</sequence>
<organism evidence="2 3">
    <name type="scientific">Mobilisporobacter senegalensis</name>
    <dbReference type="NCBI Taxonomy" id="1329262"/>
    <lineage>
        <taxon>Bacteria</taxon>
        <taxon>Bacillati</taxon>
        <taxon>Bacillota</taxon>
        <taxon>Clostridia</taxon>
        <taxon>Lachnospirales</taxon>
        <taxon>Lachnospiraceae</taxon>
        <taxon>Mobilisporobacter</taxon>
    </lineage>
</organism>
<dbReference type="Proteomes" id="UP000273083">
    <property type="component" value="Unassembled WGS sequence"/>
</dbReference>